<dbReference type="PANTHER" id="PTHR42801">
    <property type="entry name" value="THIOREDOXIN-DEPENDENT PEROXIDE REDUCTASE"/>
    <property type="match status" value="1"/>
</dbReference>
<keyword evidence="3" id="KW-0575">Peroxidase</keyword>
<dbReference type="InterPro" id="IPR036249">
    <property type="entry name" value="Thioredoxin-like_sf"/>
</dbReference>
<dbReference type="Proteomes" id="UP001165367">
    <property type="component" value="Unassembled WGS sequence"/>
</dbReference>
<comment type="function">
    <text evidence="1">Thiol-specific peroxidase that catalyzes the reduction of hydrogen peroxide and organic hydroperoxides to water and alcohols, respectively. Plays a role in cell protection against oxidative stress by detoxifying peroxides and as sensor of hydrogen peroxide-mediated signaling events.</text>
</comment>
<dbReference type="RefSeq" id="WP_237875569.1">
    <property type="nucleotide sequence ID" value="NZ_JAKLTR010000017.1"/>
</dbReference>
<dbReference type="PANTHER" id="PTHR42801:SF7">
    <property type="entry name" value="SLL1159 PROTEIN"/>
    <property type="match status" value="1"/>
</dbReference>
<evidence type="ECO:0000256" key="4">
    <source>
        <dbReference type="ARBA" id="ARBA00022862"/>
    </source>
</evidence>
<organism evidence="14 15">
    <name type="scientific">Terrimonas ginsenosidimutans</name>
    <dbReference type="NCBI Taxonomy" id="2908004"/>
    <lineage>
        <taxon>Bacteria</taxon>
        <taxon>Pseudomonadati</taxon>
        <taxon>Bacteroidota</taxon>
        <taxon>Chitinophagia</taxon>
        <taxon>Chitinophagales</taxon>
        <taxon>Chitinophagaceae</taxon>
        <taxon>Terrimonas</taxon>
    </lineage>
</organism>
<evidence type="ECO:0000256" key="6">
    <source>
        <dbReference type="ARBA" id="ARBA00023157"/>
    </source>
</evidence>
<keyword evidence="15" id="KW-1185">Reference proteome</keyword>
<evidence type="ECO:0000256" key="2">
    <source>
        <dbReference type="ARBA" id="ARBA00013017"/>
    </source>
</evidence>
<dbReference type="Pfam" id="PF00578">
    <property type="entry name" value="AhpC-TSA"/>
    <property type="match status" value="1"/>
</dbReference>
<evidence type="ECO:0000256" key="8">
    <source>
        <dbReference type="ARBA" id="ARBA00032824"/>
    </source>
</evidence>
<protein>
    <recommendedName>
        <fullName evidence="2">thioredoxin-dependent peroxiredoxin</fullName>
        <ecNumber evidence="2">1.11.1.24</ecNumber>
    </recommendedName>
    <alternativeName>
        <fullName evidence="8">Thioredoxin peroxidase</fullName>
    </alternativeName>
    <alternativeName>
        <fullName evidence="10">Thioredoxin-dependent peroxiredoxin Bcp</fullName>
    </alternativeName>
</protein>
<sequence>MKKLTALFTALFCALILSAQEAPEGLFLNSKAPEFKAKDQDGKEVRLKDLLKKGKVVLVFYRGEWCPYCNKFLQKLEDSLSLIKEKGATLVAVTPELPENIGKTVTKTKAEFPILHDEDLKIMKAYDVEFEVPENTLTRYRNSGIKIDENNGKNGNFLPVPAVYVINKESTVVYRFFNQDYKKRPNVKEILEFLQKTL</sequence>
<dbReference type="InterPro" id="IPR013766">
    <property type="entry name" value="Thioredoxin_domain"/>
</dbReference>
<evidence type="ECO:0000259" key="13">
    <source>
        <dbReference type="PROSITE" id="PS51352"/>
    </source>
</evidence>
<accession>A0ABS9KXD8</accession>
<dbReference type="EC" id="1.11.1.24" evidence="2"/>
<dbReference type="Gene3D" id="3.40.30.10">
    <property type="entry name" value="Glutaredoxin"/>
    <property type="match status" value="1"/>
</dbReference>
<evidence type="ECO:0000256" key="3">
    <source>
        <dbReference type="ARBA" id="ARBA00022559"/>
    </source>
</evidence>
<evidence type="ECO:0000313" key="15">
    <source>
        <dbReference type="Proteomes" id="UP001165367"/>
    </source>
</evidence>
<keyword evidence="7" id="KW-0676">Redox-active center</keyword>
<evidence type="ECO:0000256" key="10">
    <source>
        <dbReference type="ARBA" id="ARBA00042639"/>
    </source>
</evidence>
<dbReference type="InterPro" id="IPR000866">
    <property type="entry name" value="AhpC/TSA"/>
</dbReference>
<feature type="chain" id="PRO_5047370842" description="thioredoxin-dependent peroxiredoxin" evidence="12">
    <location>
        <begin position="20"/>
        <end position="198"/>
    </location>
</feature>
<dbReference type="InterPro" id="IPR050924">
    <property type="entry name" value="Peroxiredoxin_BCP/PrxQ"/>
</dbReference>
<comment type="catalytic activity">
    <reaction evidence="11">
        <text>a hydroperoxide + [thioredoxin]-dithiol = an alcohol + [thioredoxin]-disulfide + H2O</text>
        <dbReference type="Rhea" id="RHEA:62620"/>
        <dbReference type="Rhea" id="RHEA-COMP:10698"/>
        <dbReference type="Rhea" id="RHEA-COMP:10700"/>
        <dbReference type="ChEBI" id="CHEBI:15377"/>
        <dbReference type="ChEBI" id="CHEBI:29950"/>
        <dbReference type="ChEBI" id="CHEBI:30879"/>
        <dbReference type="ChEBI" id="CHEBI:35924"/>
        <dbReference type="ChEBI" id="CHEBI:50058"/>
        <dbReference type="EC" id="1.11.1.24"/>
    </reaction>
</comment>
<comment type="caution">
    <text evidence="14">The sequence shown here is derived from an EMBL/GenBank/DDBJ whole genome shotgun (WGS) entry which is preliminary data.</text>
</comment>
<feature type="signal peptide" evidence="12">
    <location>
        <begin position="1"/>
        <end position="19"/>
    </location>
</feature>
<evidence type="ECO:0000256" key="7">
    <source>
        <dbReference type="ARBA" id="ARBA00023284"/>
    </source>
</evidence>
<dbReference type="PROSITE" id="PS51352">
    <property type="entry name" value="THIOREDOXIN_2"/>
    <property type="match status" value="1"/>
</dbReference>
<evidence type="ECO:0000256" key="5">
    <source>
        <dbReference type="ARBA" id="ARBA00023002"/>
    </source>
</evidence>
<gene>
    <name evidence="14" type="ORF">LZZ85_22240</name>
</gene>
<dbReference type="SUPFAM" id="SSF52833">
    <property type="entry name" value="Thioredoxin-like"/>
    <property type="match status" value="1"/>
</dbReference>
<keyword evidence="4" id="KW-0049">Antioxidant</keyword>
<keyword evidence="12" id="KW-0732">Signal</keyword>
<dbReference type="CDD" id="cd02970">
    <property type="entry name" value="PRX_like2"/>
    <property type="match status" value="1"/>
</dbReference>
<evidence type="ECO:0000256" key="11">
    <source>
        <dbReference type="ARBA" id="ARBA00049091"/>
    </source>
</evidence>
<proteinExistence type="inferred from homology"/>
<keyword evidence="6" id="KW-1015">Disulfide bond</keyword>
<evidence type="ECO:0000256" key="9">
    <source>
        <dbReference type="ARBA" id="ARBA00038489"/>
    </source>
</evidence>
<evidence type="ECO:0000256" key="1">
    <source>
        <dbReference type="ARBA" id="ARBA00003330"/>
    </source>
</evidence>
<keyword evidence="5" id="KW-0560">Oxidoreductase</keyword>
<evidence type="ECO:0000256" key="12">
    <source>
        <dbReference type="SAM" id="SignalP"/>
    </source>
</evidence>
<feature type="domain" description="Thioredoxin" evidence="13">
    <location>
        <begin position="26"/>
        <end position="198"/>
    </location>
</feature>
<comment type="similarity">
    <text evidence="9">Belongs to the peroxiredoxin family. BCP/PrxQ subfamily.</text>
</comment>
<dbReference type="EMBL" id="JAKLTR010000017">
    <property type="protein sequence ID" value="MCG2617032.1"/>
    <property type="molecule type" value="Genomic_DNA"/>
</dbReference>
<name>A0ABS9KXD8_9BACT</name>
<evidence type="ECO:0000313" key="14">
    <source>
        <dbReference type="EMBL" id="MCG2617032.1"/>
    </source>
</evidence>
<reference evidence="14" key="1">
    <citation type="submission" date="2022-01" db="EMBL/GenBank/DDBJ databases">
        <authorList>
            <person name="Jo J.-H."/>
            <person name="Im W.-T."/>
        </authorList>
    </citation>
    <scope>NUCLEOTIDE SEQUENCE</scope>
    <source>
        <strain evidence="14">NA20</strain>
    </source>
</reference>